<dbReference type="Gene3D" id="1.20.5.340">
    <property type="match status" value="1"/>
</dbReference>
<dbReference type="Proteomes" id="UP000000268">
    <property type="component" value="Chromosome"/>
</dbReference>
<organism evidence="3 4">
    <name type="scientific">Acaryochloris marina (strain MBIC 11017)</name>
    <dbReference type="NCBI Taxonomy" id="329726"/>
    <lineage>
        <taxon>Bacteria</taxon>
        <taxon>Bacillati</taxon>
        <taxon>Cyanobacteriota</taxon>
        <taxon>Cyanophyceae</taxon>
        <taxon>Acaryochloridales</taxon>
        <taxon>Acaryochloridaceae</taxon>
        <taxon>Acaryochloris</taxon>
    </lineage>
</organism>
<keyword evidence="1" id="KW-0175">Coiled coil</keyword>
<reference evidence="3 4" key="1">
    <citation type="journal article" date="2008" name="Proc. Natl. Acad. Sci. U.S.A.">
        <title>Niche adaptation and genome expansion in the chlorophyll d-producing cyanobacterium Acaryochloris marina.</title>
        <authorList>
            <person name="Swingley W.D."/>
            <person name="Chen M."/>
            <person name="Cheung P.C."/>
            <person name="Conrad A.L."/>
            <person name="Dejesa L.C."/>
            <person name="Hao J."/>
            <person name="Honchak B.M."/>
            <person name="Karbach L.E."/>
            <person name="Kurdoglu A."/>
            <person name="Lahiri S."/>
            <person name="Mastrian S.D."/>
            <person name="Miyashita H."/>
            <person name="Page L."/>
            <person name="Ramakrishna P."/>
            <person name="Satoh S."/>
            <person name="Sattley W.M."/>
            <person name="Shimada Y."/>
            <person name="Taylor H.L."/>
            <person name="Tomo T."/>
            <person name="Tsuchiya T."/>
            <person name="Wang Z.T."/>
            <person name="Raymond J."/>
            <person name="Mimuro M."/>
            <person name="Blankenship R.E."/>
            <person name="Touchman J.W."/>
        </authorList>
    </citation>
    <scope>NUCLEOTIDE SEQUENCE [LARGE SCALE GENOMIC DNA]</scope>
    <source>
        <strain evidence="4">MBIC 11017</strain>
    </source>
</reference>
<keyword evidence="2" id="KW-1133">Transmembrane helix</keyword>
<name>B0C2W7_ACAM1</name>
<dbReference type="SUPFAM" id="SSF58100">
    <property type="entry name" value="Bacterial hemolysins"/>
    <property type="match status" value="1"/>
</dbReference>
<keyword evidence="2" id="KW-0812">Transmembrane</keyword>
<feature type="coiled-coil region" evidence="1">
    <location>
        <begin position="38"/>
        <end position="72"/>
    </location>
</feature>
<dbReference type="OrthoDB" id="561054at2"/>
<feature type="transmembrane region" description="Helical" evidence="2">
    <location>
        <begin position="72"/>
        <end position="93"/>
    </location>
</feature>
<dbReference type="KEGG" id="amr:AM1_1145"/>
<dbReference type="HOGENOM" id="CLU_178230_0_0_3"/>
<evidence type="ECO:0000256" key="2">
    <source>
        <dbReference type="SAM" id="Phobius"/>
    </source>
</evidence>
<sequence>MILTREKEMTTTSPDRLDRIESLLSTLGKDMQTVKADISTVKGDISELKEDISELNEKTTKTNEKVETYQKAIQQVVNLAFGLIVTAALAIYCPSGHKSLVFH</sequence>
<protein>
    <submittedName>
        <fullName evidence="3">Uncharacterized protein</fullName>
    </submittedName>
</protein>
<evidence type="ECO:0000313" key="3">
    <source>
        <dbReference type="EMBL" id="ABW26183.1"/>
    </source>
</evidence>
<evidence type="ECO:0000313" key="4">
    <source>
        <dbReference type="Proteomes" id="UP000000268"/>
    </source>
</evidence>
<gene>
    <name evidence="3" type="ordered locus">AM1_1145</name>
</gene>
<evidence type="ECO:0000256" key="1">
    <source>
        <dbReference type="SAM" id="Coils"/>
    </source>
</evidence>
<accession>B0C2W7</accession>
<keyword evidence="2" id="KW-0472">Membrane</keyword>
<dbReference type="STRING" id="329726.AM1_1145"/>
<dbReference type="EMBL" id="CP000828">
    <property type="protein sequence ID" value="ABW26183.1"/>
    <property type="molecule type" value="Genomic_DNA"/>
</dbReference>
<dbReference type="AlphaFoldDB" id="B0C2W7"/>
<proteinExistence type="predicted"/>
<keyword evidence="4" id="KW-1185">Reference proteome</keyword>